<feature type="domain" description="CCZ1/INTU/HSP4 first Longin" evidence="2">
    <location>
        <begin position="2"/>
        <end position="105"/>
    </location>
</feature>
<evidence type="ECO:0000313" key="4">
    <source>
        <dbReference type="Proteomes" id="UP000001307"/>
    </source>
</evidence>
<dbReference type="Proteomes" id="UP000001307">
    <property type="component" value="Unassembled WGS sequence"/>
</dbReference>
<evidence type="ECO:0000313" key="3">
    <source>
        <dbReference type="EMBL" id="CBY20204.1"/>
    </source>
</evidence>
<dbReference type="InterPro" id="IPR043987">
    <property type="entry name" value="CCZ1/INTU/HSP4_longin_1"/>
</dbReference>
<accession>E4WR18</accession>
<gene>
    <name evidence="3" type="ORF">GSOID_T00000189001</name>
</gene>
<dbReference type="GO" id="GO:0035658">
    <property type="term" value="C:Mon1-Ccz1 complex"/>
    <property type="evidence" value="ECO:0007669"/>
    <property type="project" value="InterPro"/>
</dbReference>
<dbReference type="AlphaFoldDB" id="E4WR18"/>
<dbReference type="InParanoid" id="E4WR18"/>
<dbReference type="OrthoDB" id="240546at2759"/>
<dbReference type="Pfam" id="PF19031">
    <property type="entry name" value="Intu_longin_1"/>
    <property type="match status" value="1"/>
</dbReference>
<sequence length="140" mass="16086">MLHNFFIIHPPLCEREGQEENKILYFHPDLPLSQKLKQIGLAEALNSVSKSFSGNCEALRTRKFTHAFLEPEENFLISLSIKNGDTQYSHALLLSVLNDWYELFMRIHGNLTDLIEKIGLVKLKNLLSTFFGSFLETLGF</sequence>
<dbReference type="PANTHER" id="PTHR13056">
    <property type="entry name" value="VACUOLAR FUSION PROTEIN CCZ1 HOMOLOG-RELATED"/>
    <property type="match status" value="1"/>
</dbReference>
<dbReference type="PANTHER" id="PTHR13056:SF0">
    <property type="entry name" value="VACUOLAR FUSION PROTEIN CCZ1 HOMOLOG-RELATED"/>
    <property type="match status" value="1"/>
</dbReference>
<evidence type="ECO:0000259" key="2">
    <source>
        <dbReference type="Pfam" id="PF19031"/>
    </source>
</evidence>
<protein>
    <recommendedName>
        <fullName evidence="2">CCZ1/INTU/HSP4 first Longin domain-containing protein</fullName>
    </recommendedName>
</protein>
<reference evidence="3" key="1">
    <citation type="journal article" date="2010" name="Science">
        <title>Plasticity of animal genome architecture unmasked by rapid evolution of a pelagic tunicate.</title>
        <authorList>
            <person name="Denoeud F."/>
            <person name="Henriet S."/>
            <person name="Mungpakdee S."/>
            <person name="Aury J.M."/>
            <person name="Da Silva C."/>
            <person name="Brinkmann H."/>
            <person name="Mikhaleva J."/>
            <person name="Olsen L.C."/>
            <person name="Jubin C."/>
            <person name="Canestro C."/>
            <person name="Bouquet J.M."/>
            <person name="Danks G."/>
            <person name="Poulain J."/>
            <person name="Campsteijn C."/>
            <person name="Adamski M."/>
            <person name="Cross I."/>
            <person name="Yadetie F."/>
            <person name="Muffato M."/>
            <person name="Louis A."/>
            <person name="Butcher S."/>
            <person name="Tsagkogeorga G."/>
            <person name="Konrad A."/>
            <person name="Singh S."/>
            <person name="Jensen M.F."/>
            <person name="Cong E.H."/>
            <person name="Eikeseth-Otteraa H."/>
            <person name="Noel B."/>
            <person name="Anthouard V."/>
            <person name="Porcel B.M."/>
            <person name="Kachouri-Lafond R."/>
            <person name="Nishino A."/>
            <person name="Ugolini M."/>
            <person name="Chourrout P."/>
            <person name="Nishida H."/>
            <person name="Aasland R."/>
            <person name="Huzurbazar S."/>
            <person name="Westhof E."/>
            <person name="Delsuc F."/>
            <person name="Lehrach H."/>
            <person name="Reinhardt R."/>
            <person name="Weissenbach J."/>
            <person name="Roy S.W."/>
            <person name="Artiguenave F."/>
            <person name="Postlethwait J.H."/>
            <person name="Manak J.R."/>
            <person name="Thompson E.M."/>
            <person name="Jaillon O."/>
            <person name="Du Pasquier L."/>
            <person name="Boudinot P."/>
            <person name="Liberles D.A."/>
            <person name="Volff J.N."/>
            <person name="Philippe H."/>
            <person name="Lenhard B."/>
            <person name="Roest Crollius H."/>
            <person name="Wincker P."/>
            <person name="Chourrout D."/>
        </authorList>
    </citation>
    <scope>NUCLEOTIDE SEQUENCE [LARGE SCALE GENOMIC DNA]</scope>
</reference>
<organism evidence="3">
    <name type="scientific">Oikopleura dioica</name>
    <name type="common">Tunicate</name>
    <dbReference type="NCBI Taxonomy" id="34765"/>
    <lineage>
        <taxon>Eukaryota</taxon>
        <taxon>Metazoa</taxon>
        <taxon>Chordata</taxon>
        <taxon>Tunicata</taxon>
        <taxon>Appendicularia</taxon>
        <taxon>Copelata</taxon>
        <taxon>Oikopleuridae</taxon>
        <taxon>Oikopleura</taxon>
    </lineage>
</organism>
<evidence type="ECO:0000256" key="1">
    <source>
        <dbReference type="ARBA" id="ARBA00005352"/>
    </source>
</evidence>
<proteinExistence type="inferred from homology"/>
<keyword evidence="4" id="KW-1185">Reference proteome</keyword>
<dbReference type="EMBL" id="FN653015">
    <property type="protein sequence ID" value="CBY20204.1"/>
    <property type="molecule type" value="Genomic_DNA"/>
</dbReference>
<name>E4WR18_OIKDI</name>
<comment type="similarity">
    <text evidence="1">Belongs to the CCZ1 family.</text>
</comment>
<dbReference type="GO" id="GO:0016192">
    <property type="term" value="P:vesicle-mediated transport"/>
    <property type="evidence" value="ECO:0007669"/>
    <property type="project" value="InterPro"/>
</dbReference>
<dbReference type="InterPro" id="IPR013176">
    <property type="entry name" value="Ccz1"/>
</dbReference>